<feature type="compositionally biased region" description="Basic residues" evidence="2">
    <location>
        <begin position="707"/>
        <end position="716"/>
    </location>
</feature>
<dbReference type="PANTHER" id="PTHR33067:SF35">
    <property type="entry name" value="ASPARTIC PEPTIDASE DDI1-TYPE DOMAIN-CONTAINING PROTEIN"/>
    <property type="match status" value="1"/>
</dbReference>
<feature type="compositionally biased region" description="Polar residues" evidence="2">
    <location>
        <begin position="479"/>
        <end position="491"/>
    </location>
</feature>
<feature type="compositionally biased region" description="Polar residues" evidence="2">
    <location>
        <begin position="696"/>
        <end position="705"/>
    </location>
</feature>
<evidence type="ECO:0000259" key="3">
    <source>
        <dbReference type="Pfam" id="PF03732"/>
    </source>
</evidence>
<evidence type="ECO:0000256" key="2">
    <source>
        <dbReference type="SAM" id="MobiDB-lite"/>
    </source>
</evidence>
<comment type="caution">
    <text evidence="4">The sequence shown here is derived from an EMBL/GenBank/DDBJ whole genome shotgun (WGS) entry which is preliminary data.</text>
</comment>
<organism evidence="4">
    <name type="scientific">Tanacetum cinerariifolium</name>
    <name type="common">Dalmatian daisy</name>
    <name type="synonym">Chrysanthemum cinerariifolium</name>
    <dbReference type="NCBI Taxonomy" id="118510"/>
    <lineage>
        <taxon>Eukaryota</taxon>
        <taxon>Viridiplantae</taxon>
        <taxon>Streptophyta</taxon>
        <taxon>Embryophyta</taxon>
        <taxon>Tracheophyta</taxon>
        <taxon>Spermatophyta</taxon>
        <taxon>Magnoliopsida</taxon>
        <taxon>eudicotyledons</taxon>
        <taxon>Gunneridae</taxon>
        <taxon>Pentapetalae</taxon>
        <taxon>asterids</taxon>
        <taxon>campanulids</taxon>
        <taxon>Asterales</taxon>
        <taxon>Asteraceae</taxon>
        <taxon>Asteroideae</taxon>
        <taxon>Anthemideae</taxon>
        <taxon>Anthemidinae</taxon>
        <taxon>Tanacetum</taxon>
    </lineage>
</organism>
<feature type="region of interest" description="Disordered" evidence="2">
    <location>
        <begin position="422"/>
        <end position="496"/>
    </location>
</feature>
<dbReference type="Gene3D" id="2.40.70.10">
    <property type="entry name" value="Acid Proteases"/>
    <property type="match status" value="1"/>
</dbReference>
<dbReference type="AlphaFoldDB" id="A0A6L2KVS8"/>
<accession>A0A6L2KVS8</accession>
<dbReference type="EMBL" id="BKCJ010003217">
    <property type="protein sequence ID" value="GEU53723.1"/>
    <property type="molecule type" value="Genomic_DNA"/>
</dbReference>
<dbReference type="InterPro" id="IPR005162">
    <property type="entry name" value="Retrotrans_gag_dom"/>
</dbReference>
<reference evidence="4" key="1">
    <citation type="journal article" date="2019" name="Sci. Rep.">
        <title>Draft genome of Tanacetum cinerariifolium, the natural source of mosquito coil.</title>
        <authorList>
            <person name="Yamashiro T."/>
            <person name="Shiraishi A."/>
            <person name="Satake H."/>
            <person name="Nakayama K."/>
        </authorList>
    </citation>
    <scope>NUCLEOTIDE SEQUENCE</scope>
</reference>
<proteinExistence type="predicted"/>
<name>A0A6L2KVS8_TANCI</name>
<gene>
    <name evidence="4" type="ORF">Tci_025701</name>
</gene>
<sequence>MIDYALWKVIENGATLPKTQVVEGVTTVMPITIIKEKAQGMLEMKARNEKLSQEDANQKFLRSLSPEWNTRAVVWRNKVDLDTMSVDDLYNNLNVYEPKVEKMSSSSSSTQNMAFVSSLNNNSSSTNGIVNNAQAVNTANRVSTSSTQVNVAYSTNINNLSNEGNSLLMAMRQLVLISLMWSATTTTRGDILLDSVELQEIKTTKSSRRTVPVETSNSIALVSCDGGYEWSDQARNGLIMHSWLSHLQVLTQMQILVSDGLGPQKKLIFLPNVQGNPQMDLQDQGVIYSRSSRNMTGNMSYLTEYEEIDRGYVAFEENPKGGKITGKCTIKTEAVNIACYVQNRVLVVKPHNKTPYEIFHGGTLTLSFMRPFGCPIAILINIDHLGKFDGKAAGGSGPDWLFDIDALTRTMNYEPIIAGTQSNGFAGTKASDNIDQARKGTEPSSHDDGSKPSSDDGKKVDEDPKKENECNDQEKKDNVNSTKNVNIAGTNKENKFPFDPNMPVLEYVNIFNFSIDDEDDGIVADMNNLDTTIQVSPIPTTGIYKDHLLDLVIEDLHSGTQTRMMSKNLEEHGLMSSMGELTFFLGLQVKQKKDGIFISQDKYVAEILKKFRPMIGSLMYLTSARPDIMFAVCACARYQVNLKVSYLYAVKRIFRIGKGFSGRLTPLSLTMVIQNQSKMGEGSAMPTDPHCIPSILQPSSTQPQKTYKPRKPKRKDTRVPQPSGPTKSVTDEAVYKELGDTIEDTTAQTRFESVSKHSNDSRIARGNTLQSDEDRLELNELMALCTNLQIRVLDLEKTNTTQSNEIASLKRKVKKLEERNKSRTHKLKRLYKVGLTARVKSSRDKESLEMCDVNDLGGKDVFVTEQEVVTAAAKITTEEIILSQALEALKTLKPVVKGIVIHEQEEPGKSTTTAAIIPKQQSQDNRKGIMIEEHVKPKKKDQIRLNEEAAKRERTRQCLFQFSLRDQASKWLERLPAGSVSNWKDLTTRFLAHFFPSGKTSKLRNDFLMSQQHQESLELGQNGFAFIQDKMPIKMKDIELFTLPYRLRDSKPLDTLADLGSCVNLISLYLFKNLKIGLLEEINHVFRLANRTKSYPVGIVKNVEVPIGKLKFLEDFYVIDMEKDPETPLLVGRGVLATAIEGVDMERIDYNRPPKEGDEAWHIKIELIDPDGERFNKTFQSIPATRKFSEKKNPSEIIDLDHFKNS</sequence>
<feature type="domain" description="Retrotransposon gag" evidence="3">
    <location>
        <begin position="959"/>
        <end position="1018"/>
    </location>
</feature>
<feature type="region of interest" description="Disordered" evidence="2">
    <location>
        <begin position="679"/>
        <end position="732"/>
    </location>
</feature>
<dbReference type="InterPro" id="IPR021109">
    <property type="entry name" value="Peptidase_aspartic_dom_sf"/>
</dbReference>
<evidence type="ECO:0000256" key="1">
    <source>
        <dbReference type="SAM" id="Coils"/>
    </source>
</evidence>
<dbReference type="PANTHER" id="PTHR33067">
    <property type="entry name" value="RNA-DIRECTED DNA POLYMERASE-RELATED"/>
    <property type="match status" value="1"/>
</dbReference>
<feature type="compositionally biased region" description="Polar residues" evidence="2">
    <location>
        <begin position="422"/>
        <end position="434"/>
    </location>
</feature>
<evidence type="ECO:0000313" key="4">
    <source>
        <dbReference type="EMBL" id="GEU53723.1"/>
    </source>
</evidence>
<feature type="coiled-coil region" evidence="1">
    <location>
        <begin position="778"/>
        <end position="826"/>
    </location>
</feature>
<dbReference type="Pfam" id="PF03732">
    <property type="entry name" value="Retrotrans_gag"/>
    <property type="match status" value="1"/>
</dbReference>
<feature type="compositionally biased region" description="Basic and acidic residues" evidence="2">
    <location>
        <begin position="435"/>
        <end position="478"/>
    </location>
</feature>
<dbReference type="CDD" id="cd00303">
    <property type="entry name" value="retropepsin_like"/>
    <property type="match status" value="1"/>
</dbReference>
<protein>
    <recommendedName>
        <fullName evidence="3">Retrotransposon gag domain-containing protein</fullName>
    </recommendedName>
</protein>
<keyword evidence="1" id="KW-0175">Coiled coil</keyword>